<sequence>MADYRMKRLSNPGVLRSIDRKNLSGFLTQYRDFFARRGLKLPEKSKGGRLNYDKLITILMTPDEETPHELLDALYLIDELSTPDAQAALINEFHARSGEMEIFVVSFPENLTLDNPSPADVALCMWLYDRNVVVRVHAEWAMPNATRFYYFRSSESELEFPDRIEEALSNLQTELGNWFESQKWGRSTEIFDFGGDVDRWFLVRHGQPYRRLEGWNGKSIVSIEYQPLIYDAIVFDGEHGLLKVKPCSHPGPEAELYRNLVGKHVFGDDRMFSEDQVFSLEPLKDYGQRSLGCGANEGLDSIRATGLIWHFQDVYGRVETWNSDNIFSSSTDLEGDVVETAALIEAEFNVVFSGETNPRPFRLQLPNIAKFSRNEDISLIERWLTEQRFMDNEAGNDNVATIL</sequence>
<organism evidence="1 2">
    <name type="scientific">Symmachiella macrocystis</name>
    <dbReference type="NCBI Taxonomy" id="2527985"/>
    <lineage>
        <taxon>Bacteria</taxon>
        <taxon>Pseudomonadati</taxon>
        <taxon>Planctomycetota</taxon>
        <taxon>Planctomycetia</taxon>
        <taxon>Planctomycetales</taxon>
        <taxon>Planctomycetaceae</taxon>
        <taxon>Symmachiella</taxon>
    </lineage>
</organism>
<dbReference type="RefSeq" id="WP_146374438.1">
    <property type="nucleotide sequence ID" value="NZ_SJPP01000005.1"/>
</dbReference>
<evidence type="ECO:0000313" key="1">
    <source>
        <dbReference type="EMBL" id="TWU04175.1"/>
    </source>
</evidence>
<proteinExistence type="predicted"/>
<name>A0A5C6AVW6_9PLAN</name>
<dbReference type="EMBL" id="SJPP01000005">
    <property type="protein sequence ID" value="TWU04175.1"/>
    <property type="molecule type" value="Genomic_DNA"/>
</dbReference>
<dbReference type="AlphaFoldDB" id="A0A5C6AVW6"/>
<dbReference type="OrthoDB" id="232875at2"/>
<reference evidence="1 2" key="1">
    <citation type="submission" date="2019-02" db="EMBL/GenBank/DDBJ databases">
        <title>Deep-cultivation of Planctomycetes and their phenomic and genomic characterization uncovers novel biology.</title>
        <authorList>
            <person name="Wiegand S."/>
            <person name="Jogler M."/>
            <person name="Boedeker C."/>
            <person name="Pinto D."/>
            <person name="Vollmers J."/>
            <person name="Rivas-Marin E."/>
            <person name="Kohn T."/>
            <person name="Peeters S.H."/>
            <person name="Heuer A."/>
            <person name="Rast P."/>
            <person name="Oberbeckmann S."/>
            <person name="Bunk B."/>
            <person name="Jeske O."/>
            <person name="Meyerdierks A."/>
            <person name="Storesund J.E."/>
            <person name="Kallscheuer N."/>
            <person name="Luecker S."/>
            <person name="Lage O.M."/>
            <person name="Pohl T."/>
            <person name="Merkel B.J."/>
            <person name="Hornburger P."/>
            <person name="Mueller R.-W."/>
            <person name="Bruemmer F."/>
            <person name="Labrenz M."/>
            <person name="Spormann A.M."/>
            <person name="Op Den Camp H."/>
            <person name="Overmann J."/>
            <person name="Amann R."/>
            <person name="Jetten M.S.M."/>
            <person name="Mascher T."/>
            <person name="Medema M.H."/>
            <person name="Devos D.P."/>
            <person name="Kaster A.-K."/>
            <person name="Ovreas L."/>
            <person name="Rohde M."/>
            <person name="Galperin M.Y."/>
            <person name="Jogler C."/>
        </authorList>
    </citation>
    <scope>NUCLEOTIDE SEQUENCE [LARGE SCALE GENOMIC DNA]</scope>
    <source>
        <strain evidence="1 2">CA54</strain>
    </source>
</reference>
<comment type="caution">
    <text evidence="1">The sequence shown here is derived from an EMBL/GenBank/DDBJ whole genome shotgun (WGS) entry which is preliminary data.</text>
</comment>
<accession>A0A5C6AVW6</accession>
<gene>
    <name evidence="1" type="ORF">CA54_60570</name>
</gene>
<protein>
    <submittedName>
        <fullName evidence="1">Uncharacterized protein</fullName>
    </submittedName>
</protein>
<evidence type="ECO:0000313" key="2">
    <source>
        <dbReference type="Proteomes" id="UP000320735"/>
    </source>
</evidence>
<dbReference type="Proteomes" id="UP000320735">
    <property type="component" value="Unassembled WGS sequence"/>
</dbReference>
<keyword evidence="2" id="KW-1185">Reference proteome</keyword>